<evidence type="ECO:0000313" key="3">
    <source>
        <dbReference type="Proteomes" id="UP000519126"/>
    </source>
</evidence>
<evidence type="ECO:0000256" key="1">
    <source>
        <dbReference type="SAM" id="Phobius"/>
    </source>
</evidence>
<accession>A0A7X9U5P0</accession>
<gene>
    <name evidence="2" type="ORF">HHL01_07840</name>
</gene>
<sequence>MKHLLPLTLLLITTLVTISLIGNAQCIEIGNASIASISFGTCDLSSAKTTLSPLVTIFWLAMNMLFAIIMPKPSIAKKYKIALFICSLPLSVFVYLIAYVSTNLTNKTKTVK</sequence>
<dbReference type="EMBL" id="JABBCX010000002">
    <property type="protein sequence ID" value="NMF48092.1"/>
    <property type="molecule type" value="Genomic_DNA"/>
</dbReference>
<feature type="transmembrane region" description="Helical" evidence="1">
    <location>
        <begin position="50"/>
        <end position="69"/>
    </location>
</feature>
<proteinExistence type="predicted"/>
<organism evidence="2 3">
    <name type="scientific">Pseudoalteromonas arctica</name>
    <dbReference type="NCBI Taxonomy" id="394751"/>
    <lineage>
        <taxon>Bacteria</taxon>
        <taxon>Pseudomonadati</taxon>
        <taxon>Pseudomonadota</taxon>
        <taxon>Gammaproteobacteria</taxon>
        <taxon>Alteromonadales</taxon>
        <taxon>Pseudoalteromonadaceae</taxon>
        <taxon>Pseudoalteromonas</taxon>
    </lineage>
</organism>
<evidence type="ECO:0000313" key="2">
    <source>
        <dbReference type="EMBL" id="NMF48092.1"/>
    </source>
</evidence>
<feature type="transmembrane region" description="Helical" evidence="1">
    <location>
        <begin position="81"/>
        <end position="100"/>
    </location>
</feature>
<protein>
    <submittedName>
        <fullName evidence="2">Transcriptional regulator</fullName>
    </submittedName>
</protein>
<name>A0A7X9U5P0_9GAMM</name>
<keyword evidence="1" id="KW-0472">Membrane</keyword>
<dbReference type="RefSeq" id="WP_170071591.1">
    <property type="nucleotide sequence ID" value="NZ_JABBCX010000002.1"/>
</dbReference>
<dbReference type="AlphaFoldDB" id="A0A7X9U5P0"/>
<reference evidence="2 3" key="1">
    <citation type="submission" date="2020-04" db="EMBL/GenBank/DDBJ databases">
        <title>Genome Sequencing and Assembley of Pseudoalteromonas artica.</title>
        <authorList>
            <person name="Akerly B."/>
            <person name="Cook G."/>
        </authorList>
    </citation>
    <scope>NUCLEOTIDE SEQUENCE [LARGE SCALE GENOMIC DNA]</scope>
    <source>
        <strain evidence="2 3">NEC-BIFX-0059</strain>
    </source>
</reference>
<keyword evidence="1" id="KW-0812">Transmembrane</keyword>
<comment type="caution">
    <text evidence="2">The sequence shown here is derived from an EMBL/GenBank/DDBJ whole genome shotgun (WGS) entry which is preliminary data.</text>
</comment>
<dbReference type="Proteomes" id="UP000519126">
    <property type="component" value="Unassembled WGS sequence"/>
</dbReference>
<keyword evidence="1" id="KW-1133">Transmembrane helix</keyword>